<dbReference type="RefSeq" id="WP_214174655.1">
    <property type="nucleotide sequence ID" value="NZ_JAHCVK010000001.1"/>
</dbReference>
<comment type="caution">
    <text evidence="1">The sequence shown here is derived from an EMBL/GenBank/DDBJ whole genome shotgun (WGS) entry which is preliminary data.</text>
</comment>
<sequence>MIYLTNDNHDQAVYFDLRRREPHRRAGTIEHHYYGLLGNGVCEVAVEVRRGRNGVEVAFGRGGLFEFVEESAVRRMVGDAVLALH</sequence>
<reference evidence="1 2" key="1">
    <citation type="submission" date="2021-05" db="EMBL/GenBank/DDBJ databases">
        <title>The draft genome of Geobacter luticola JCM 17780.</title>
        <authorList>
            <person name="Xu Z."/>
            <person name="Masuda Y."/>
            <person name="Itoh H."/>
            <person name="Senoo K."/>
        </authorList>
    </citation>
    <scope>NUCLEOTIDE SEQUENCE [LARGE SCALE GENOMIC DNA]</scope>
    <source>
        <strain evidence="1 2">JCM 17780</strain>
    </source>
</reference>
<accession>A0ABS5SFD3</accession>
<organism evidence="1 2">
    <name type="scientific">Geomobilimonas luticola</name>
    <dbReference type="NCBI Taxonomy" id="1114878"/>
    <lineage>
        <taxon>Bacteria</taxon>
        <taxon>Pseudomonadati</taxon>
        <taxon>Thermodesulfobacteriota</taxon>
        <taxon>Desulfuromonadia</taxon>
        <taxon>Geobacterales</taxon>
        <taxon>Geobacteraceae</taxon>
        <taxon>Geomobilimonas</taxon>
    </lineage>
</organism>
<evidence type="ECO:0000313" key="2">
    <source>
        <dbReference type="Proteomes" id="UP000756860"/>
    </source>
</evidence>
<keyword evidence="2" id="KW-1185">Reference proteome</keyword>
<dbReference type="EMBL" id="JAHCVK010000001">
    <property type="protein sequence ID" value="MBT0652737.1"/>
    <property type="molecule type" value="Genomic_DNA"/>
</dbReference>
<name>A0ABS5SFD3_9BACT</name>
<gene>
    <name evidence="1" type="ORF">KI810_06695</name>
</gene>
<evidence type="ECO:0000313" key="1">
    <source>
        <dbReference type="EMBL" id="MBT0652737.1"/>
    </source>
</evidence>
<protein>
    <submittedName>
        <fullName evidence="1">Uncharacterized protein</fullName>
    </submittedName>
</protein>
<proteinExistence type="predicted"/>
<dbReference type="Proteomes" id="UP000756860">
    <property type="component" value="Unassembled WGS sequence"/>
</dbReference>